<reference evidence="3" key="1">
    <citation type="submission" date="2016-10" db="EMBL/GenBank/DDBJ databases">
        <authorList>
            <person name="de Groot N.N."/>
        </authorList>
    </citation>
    <scope>NUCLEOTIDE SEQUENCE [LARGE SCALE GENOMIC DNA]</scope>
    <source>
        <strain evidence="3">10nlg</strain>
    </source>
</reference>
<dbReference type="Proteomes" id="UP000199318">
    <property type="component" value="Unassembled WGS sequence"/>
</dbReference>
<name>A0A1H9R7I0_9BACI</name>
<dbReference type="OrthoDB" id="1419121at1239"/>
<feature type="transmembrane region" description="Helical" evidence="1">
    <location>
        <begin position="234"/>
        <end position="256"/>
    </location>
</feature>
<protein>
    <recommendedName>
        <fullName evidence="4">Ankyrin repeat-containing protein</fullName>
    </recommendedName>
</protein>
<feature type="transmembrane region" description="Helical" evidence="1">
    <location>
        <begin position="174"/>
        <end position="191"/>
    </location>
</feature>
<evidence type="ECO:0000313" key="2">
    <source>
        <dbReference type="EMBL" id="SER68831.1"/>
    </source>
</evidence>
<keyword evidence="3" id="KW-1185">Reference proteome</keyword>
<proteinExistence type="predicted"/>
<keyword evidence="1" id="KW-0472">Membrane</keyword>
<gene>
    <name evidence="2" type="ORF">SAMN05444126_10458</name>
</gene>
<feature type="transmembrane region" description="Helical" evidence="1">
    <location>
        <begin position="263"/>
        <end position="279"/>
    </location>
</feature>
<dbReference type="RefSeq" id="WP_123875796.1">
    <property type="nucleotide sequence ID" value="NZ_BJVE01000027.1"/>
</dbReference>
<keyword evidence="1" id="KW-1133">Transmembrane helix</keyword>
<evidence type="ECO:0008006" key="4">
    <source>
        <dbReference type="Google" id="ProtNLM"/>
    </source>
</evidence>
<feature type="transmembrane region" description="Helical" evidence="1">
    <location>
        <begin position="151"/>
        <end position="168"/>
    </location>
</feature>
<feature type="transmembrane region" description="Helical" evidence="1">
    <location>
        <begin position="203"/>
        <end position="222"/>
    </location>
</feature>
<keyword evidence="1" id="KW-0812">Transmembrane</keyword>
<sequence length="280" mass="31284">MRYCQAKNENGAFCTNRAGADTNHPGVGYCSEHDQADRTVIVRSAAIGRIEANDRAGLAQLLDQDDVNINMSTTEYDTLLEHAVFRQKRAAAEELLERGAVIYRYDMPKTGRAKLLDKIESGDLARKVKFEKYTDVHTIDPELERQKKKEYLIAGTTVVIVVAIAYMMQIWDVIGAILSFLGLFWLLYAIVQRRRGVMDGEPIPYAVWTLCTGGFFTLMATPGSGADQGGIFGLIENVVFLLLFGFLLLWVLALVFRDDPKRKAVPLVIMFIISLLITGL</sequence>
<evidence type="ECO:0000256" key="1">
    <source>
        <dbReference type="SAM" id="Phobius"/>
    </source>
</evidence>
<dbReference type="AlphaFoldDB" id="A0A1H9R7I0"/>
<dbReference type="EMBL" id="FOGV01000004">
    <property type="protein sequence ID" value="SER68831.1"/>
    <property type="molecule type" value="Genomic_DNA"/>
</dbReference>
<accession>A0A1H9R7I0</accession>
<organism evidence="2 3">
    <name type="scientific">Salisediminibacterium halotolerans</name>
    <dbReference type="NCBI Taxonomy" id="517425"/>
    <lineage>
        <taxon>Bacteria</taxon>
        <taxon>Bacillati</taxon>
        <taxon>Bacillota</taxon>
        <taxon>Bacilli</taxon>
        <taxon>Bacillales</taxon>
        <taxon>Bacillaceae</taxon>
        <taxon>Salisediminibacterium</taxon>
    </lineage>
</organism>
<dbReference type="STRING" id="1464123.SAMN05444126_10458"/>
<comment type="caution">
    <text evidence="2">The sequence shown here is derived from an EMBL/GenBank/DDBJ whole genome shotgun (WGS) entry which is preliminary data.</text>
</comment>
<evidence type="ECO:0000313" key="3">
    <source>
        <dbReference type="Proteomes" id="UP000199318"/>
    </source>
</evidence>